<keyword evidence="7" id="KW-0411">Iron-sulfur</keyword>
<dbReference type="GO" id="GO:0051539">
    <property type="term" value="F:4 iron, 4 sulfur cluster binding"/>
    <property type="evidence" value="ECO:0007669"/>
    <property type="project" value="UniProtKB-KW"/>
</dbReference>
<dbReference type="Gene3D" id="3.30.70.20">
    <property type="match status" value="1"/>
</dbReference>
<evidence type="ECO:0000256" key="6">
    <source>
        <dbReference type="ARBA" id="ARBA00023004"/>
    </source>
</evidence>
<keyword evidence="8" id="KW-0812">Transmembrane</keyword>
<evidence type="ECO:0000256" key="8">
    <source>
        <dbReference type="SAM" id="Phobius"/>
    </source>
</evidence>
<gene>
    <name evidence="10" type="ORF">SKTS_25620</name>
</gene>
<dbReference type="PANTHER" id="PTHR30176:SF3">
    <property type="entry name" value="FERREDOXIN-TYPE PROTEIN NAPH"/>
    <property type="match status" value="1"/>
</dbReference>
<keyword evidence="6" id="KW-0408">Iron</keyword>
<feature type="domain" description="4Fe-4S ferredoxin-type" evidence="9">
    <location>
        <begin position="252"/>
        <end position="281"/>
    </location>
</feature>
<dbReference type="KEGG" id="slac:SKTS_25620"/>
<dbReference type="InterPro" id="IPR051684">
    <property type="entry name" value="Electron_Trans/Redox"/>
</dbReference>
<dbReference type="GO" id="GO:0005886">
    <property type="term" value="C:plasma membrane"/>
    <property type="evidence" value="ECO:0007669"/>
    <property type="project" value="TreeGrafter"/>
</dbReference>
<dbReference type="NCBIfam" id="NF007013">
    <property type="entry name" value="PRK09477.1"/>
    <property type="match status" value="1"/>
</dbReference>
<keyword evidence="8" id="KW-1133">Transmembrane helix</keyword>
<evidence type="ECO:0000256" key="4">
    <source>
        <dbReference type="ARBA" id="ARBA00022737"/>
    </source>
</evidence>
<feature type="transmembrane region" description="Helical" evidence="8">
    <location>
        <begin position="168"/>
        <end position="190"/>
    </location>
</feature>
<dbReference type="InterPro" id="IPR017896">
    <property type="entry name" value="4Fe4S_Fe-S-bd"/>
</dbReference>
<evidence type="ECO:0000259" key="9">
    <source>
        <dbReference type="PROSITE" id="PS51379"/>
    </source>
</evidence>
<dbReference type="PROSITE" id="PS00198">
    <property type="entry name" value="4FE4S_FER_1"/>
    <property type="match status" value="1"/>
</dbReference>
<keyword evidence="8" id="KW-0472">Membrane</keyword>
<accession>A0A6F8VF69</accession>
<dbReference type="Pfam" id="PF12838">
    <property type="entry name" value="Fer4_7"/>
    <property type="match status" value="1"/>
</dbReference>
<dbReference type="RefSeq" id="WP_173065753.1">
    <property type="nucleotide sequence ID" value="NZ_AP022853.1"/>
</dbReference>
<evidence type="ECO:0000256" key="2">
    <source>
        <dbReference type="ARBA" id="ARBA00022485"/>
    </source>
</evidence>
<reference evidence="11" key="1">
    <citation type="submission" date="2020-03" db="EMBL/GenBank/DDBJ databases">
        <title>Complete genome sequence of sulfur-oxidizing bacterium skT11.</title>
        <authorList>
            <person name="Kanda M."/>
            <person name="Kojima H."/>
            <person name="Fukui M."/>
        </authorList>
    </citation>
    <scope>NUCLEOTIDE SEQUENCE [LARGE SCALE GENOMIC DNA]</scope>
    <source>
        <strain evidence="11">skT11</strain>
    </source>
</reference>
<evidence type="ECO:0000256" key="3">
    <source>
        <dbReference type="ARBA" id="ARBA00022723"/>
    </source>
</evidence>
<dbReference type="PANTHER" id="PTHR30176">
    <property type="entry name" value="FERREDOXIN-TYPE PROTEIN NAPH"/>
    <property type="match status" value="1"/>
</dbReference>
<keyword evidence="2" id="KW-0004">4Fe-4S</keyword>
<evidence type="ECO:0000256" key="1">
    <source>
        <dbReference type="ARBA" id="ARBA00022448"/>
    </source>
</evidence>
<dbReference type="PROSITE" id="PS51379">
    <property type="entry name" value="4FE4S_FER_2"/>
    <property type="match status" value="1"/>
</dbReference>
<feature type="transmembrane region" description="Helical" evidence="8">
    <location>
        <begin position="138"/>
        <end position="156"/>
    </location>
</feature>
<dbReference type="AlphaFoldDB" id="A0A6F8VF69"/>
<protein>
    <submittedName>
        <fullName evidence="10">Ferredoxin-type protein NapH</fullName>
    </submittedName>
</protein>
<keyword evidence="3" id="KW-0479">Metal-binding</keyword>
<name>A0A6F8VF69_9PROT</name>
<evidence type="ECO:0000313" key="11">
    <source>
        <dbReference type="Proteomes" id="UP000502260"/>
    </source>
</evidence>
<dbReference type="GO" id="GO:0046872">
    <property type="term" value="F:metal ion binding"/>
    <property type="evidence" value="ECO:0007669"/>
    <property type="project" value="UniProtKB-KW"/>
</dbReference>
<evidence type="ECO:0000256" key="5">
    <source>
        <dbReference type="ARBA" id="ARBA00022982"/>
    </source>
</evidence>
<keyword evidence="4" id="KW-0677">Repeat</keyword>
<dbReference type="EMBL" id="AP022853">
    <property type="protein sequence ID" value="BCB27676.1"/>
    <property type="molecule type" value="Genomic_DNA"/>
</dbReference>
<evidence type="ECO:0000256" key="7">
    <source>
        <dbReference type="ARBA" id="ARBA00023014"/>
    </source>
</evidence>
<dbReference type="InterPro" id="IPR017900">
    <property type="entry name" value="4Fe4S_Fe_S_CS"/>
</dbReference>
<dbReference type="InterPro" id="IPR011886">
    <property type="entry name" value="NapH_MauN"/>
</dbReference>
<dbReference type="Proteomes" id="UP000502260">
    <property type="component" value="Chromosome"/>
</dbReference>
<keyword evidence="1" id="KW-0813">Transport</keyword>
<evidence type="ECO:0000313" key="10">
    <source>
        <dbReference type="EMBL" id="BCB27676.1"/>
    </source>
</evidence>
<organism evidence="10 11">
    <name type="scientific">Sulfurimicrobium lacus</name>
    <dbReference type="NCBI Taxonomy" id="2715678"/>
    <lineage>
        <taxon>Bacteria</taxon>
        <taxon>Pseudomonadati</taxon>
        <taxon>Pseudomonadota</taxon>
        <taxon>Betaproteobacteria</taxon>
        <taxon>Nitrosomonadales</taxon>
        <taxon>Sulfuricellaceae</taxon>
        <taxon>Sulfurimicrobium</taxon>
    </lineage>
</organism>
<keyword evidence="5" id="KW-0249">Electron transport</keyword>
<feature type="transmembrane region" description="Helical" evidence="8">
    <location>
        <begin position="69"/>
        <end position="97"/>
    </location>
</feature>
<dbReference type="Pfam" id="PF12801">
    <property type="entry name" value="Fer4_5"/>
    <property type="match status" value="2"/>
</dbReference>
<keyword evidence="11" id="KW-1185">Reference proteome</keyword>
<dbReference type="NCBIfam" id="TIGR02163">
    <property type="entry name" value="napH"/>
    <property type="match status" value="1"/>
</dbReference>
<feature type="transmembrane region" description="Helical" evidence="8">
    <location>
        <begin position="32"/>
        <end position="49"/>
    </location>
</feature>
<sequence>MSPNGKIGADAVLAKGWLGAHKWLLLRRVSQLGILALFLIGPWAGIWIVKGNLAYSLTLDTLPLADPYVLLQSLLAGHVAEKLALVGVAIVIGFYALAGGRAYCAWACPVNMVTDLAASLRRRFGIKGGARFSRATRYWILAMTLVLAAASGAIAWEMLNPVSMLHRGLIFGMGTAWAVILAVFLFDLFVSPDGWCGHLCPVGAFYSLIGKTSLVRVKAAQRSACNDCMDCFVVCPEPQVIKPALKGAGKGIGPVITASNCTNCGRCIDVCSKQVFGFGLRFNNKVADNAPRGETAALGNRP</sequence>
<proteinExistence type="predicted"/>
<dbReference type="SUPFAM" id="SSF54862">
    <property type="entry name" value="4Fe-4S ferredoxins"/>
    <property type="match status" value="1"/>
</dbReference>